<dbReference type="SUPFAM" id="SSF50037">
    <property type="entry name" value="C-terminal domain of transcriptional repressors"/>
    <property type="match status" value="1"/>
</dbReference>
<dbReference type="Proteomes" id="UP000000485">
    <property type="component" value="Chromosome"/>
</dbReference>
<dbReference type="PANTHER" id="PTHR12835">
    <property type="entry name" value="BIOTIN PROTEIN LIGASE"/>
    <property type="match status" value="1"/>
</dbReference>
<dbReference type="PROSITE" id="PS51733">
    <property type="entry name" value="BPL_LPL_CATALYTIC"/>
    <property type="match status" value="1"/>
</dbReference>
<organism evidence="7 8">
    <name type="scientific">Cellulomonas gilvus (strain ATCC 13127 / NRRL B-14078)</name>
    <name type="common">Cellvibrio gilvus</name>
    <dbReference type="NCBI Taxonomy" id="593907"/>
    <lineage>
        <taxon>Bacteria</taxon>
        <taxon>Bacillati</taxon>
        <taxon>Actinomycetota</taxon>
        <taxon>Actinomycetes</taxon>
        <taxon>Micrococcales</taxon>
        <taxon>Cellulomonadaceae</taxon>
        <taxon>Cellulomonas</taxon>
    </lineage>
</organism>
<dbReference type="Gene3D" id="3.30.930.10">
    <property type="entry name" value="Bira Bifunctional Protein, Domain 2"/>
    <property type="match status" value="1"/>
</dbReference>
<dbReference type="NCBIfam" id="TIGR00121">
    <property type="entry name" value="birA_ligase"/>
    <property type="match status" value="1"/>
</dbReference>
<keyword evidence="1 7" id="KW-0436">Ligase</keyword>
<evidence type="ECO:0000256" key="4">
    <source>
        <dbReference type="ARBA" id="ARBA00023267"/>
    </source>
</evidence>
<keyword evidence="8" id="KW-1185">Reference proteome</keyword>
<dbReference type="InterPro" id="IPR004143">
    <property type="entry name" value="BPL_LPL_catalytic"/>
</dbReference>
<evidence type="ECO:0000313" key="8">
    <source>
        <dbReference type="Proteomes" id="UP000000485"/>
    </source>
</evidence>
<dbReference type="KEGG" id="cga:Celgi_2494"/>
<dbReference type="GO" id="GO:0005524">
    <property type="term" value="F:ATP binding"/>
    <property type="evidence" value="ECO:0007669"/>
    <property type="project" value="UniProtKB-KW"/>
</dbReference>
<dbReference type="InterPro" id="IPR004408">
    <property type="entry name" value="Biotin_CoA_COase_ligase"/>
</dbReference>
<evidence type="ECO:0000256" key="2">
    <source>
        <dbReference type="ARBA" id="ARBA00022741"/>
    </source>
</evidence>
<dbReference type="SUPFAM" id="SSF55681">
    <property type="entry name" value="Class II aaRS and biotin synthetases"/>
    <property type="match status" value="1"/>
</dbReference>
<sequence>MTDDDRPPLDPAAVRALLEAPAGPLTRVEVVMRTGSTNADVVRDLRADPGSWPDRSVLVADHQDAGRGRRDRTWSTPPGTAVTCSFVVRPRVPAESLGWLPLLAGRGAVTAVRATAGVPAHLKWPNDVLVPADEPLEGWGAARKVGGILCELVPLADGSTAAVVGIGLNVLQRADELPVPSAGSLALAGARHVDRLGVLVALVAALDDLARRFRDADGSAVTSGLAAEVADVVATLGTHVRVSLPGDAWVEGVAERLDDDGALVLRTADGATRRVLAGDVHHLRAAR</sequence>
<dbReference type="STRING" id="593907.Celgi_2494"/>
<dbReference type="GO" id="GO:0005737">
    <property type="term" value="C:cytoplasm"/>
    <property type="evidence" value="ECO:0007669"/>
    <property type="project" value="TreeGrafter"/>
</dbReference>
<dbReference type="OrthoDB" id="9807064at2"/>
<protein>
    <recommendedName>
        <fullName evidence="5">biotin--[biotin carboxyl-carrier protein] ligase</fullName>
        <ecNumber evidence="5">6.3.4.15</ecNumber>
    </recommendedName>
</protein>
<dbReference type="Gene3D" id="2.30.30.100">
    <property type="match status" value="1"/>
</dbReference>
<dbReference type="InterPro" id="IPR003142">
    <property type="entry name" value="BPL_C"/>
</dbReference>
<keyword evidence="4" id="KW-0092">Biotin</keyword>
<dbReference type="eggNOG" id="COG0340">
    <property type="taxonomic scope" value="Bacteria"/>
</dbReference>
<dbReference type="Pfam" id="PF02237">
    <property type="entry name" value="BPL_C"/>
    <property type="match status" value="1"/>
</dbReference>
<dbReference type="InterPro" id="IPR045864">
    <property type="entry name" value="aa-tRNA-synth_II/BPL/LPL"/>
</dbReference>
<keyword evidence="2" id="KW-0547">Nucleotide-binding</keyword>
<dbReference type="PANTHER" id="PTHR12835:SF5">
    <property type="entry name" value="BIOTIN--PROTEIN LIGASE"/>
    <property type="match status" value="1"/>
</dbReference>
<name>F8A2K0_CELGA</name>
<evidence type="ECO:0000256" key="3">
    <source>
        <dbReference type="ARBA" id="ARBA00022840"/>
    </source>
</evidence>
<accession>F8A2K0</accession>
<dbReference type="HOGENOM" id="CLU_051096_5_0_11"/>
<evidence type="ECO:0000256" key="1">
    <source>
        <dbReference type="ARBA" id="ARBA00022598"/>
    </source>
</evidence>
<dbReference type="AlphaFoldDB" id="F8A2K0"/>
<evidence type="ECO:0000259" key="6">
    <source>
        <dbReference type="PROSITE" id="PS51733"/>
    </source>
</evidence>
<dbReference type="EMBL" id="CP002665">
    <property type="protein sequence ID" value="AEI12993.1"/>
    <property type="molecule type" value="Genomic_DNA"/>
</dbReference>
<dbReference type="GO" id="GO:0004077">
    <property type="term" value="F:biotin--[biotin carboxyl-carrier protein] ligase activity"/>
    <property type="evidence" value="ECO:0007669"/>
    <property type="project" value="UniProtKB-EC"/>
</dbReference>
<dbReference type="InterPro" id="IPR008988">
    <property type="entry name" value="Transcriptional_repressor_C"/>
</dbReference>
<proteinExistence type="predicted"/>
<evidence type="ECO:0000313" key="7">
    <source>
        <dbReference type="EMBL" id="AEI12993.1"/>
    </source>
</evidence>
<gene>
    <name evidence="7" type="ordered locus">Celgi_2494</name>
</gene>
<dbReference type="EC" id="6.3.4.15" evidence="5"/>
<dbReference type="RefSeq" id="WP_013884511.1">
    <property type="nucleotide sequence ID" value="NC_015671.1"/>
</dbReference>
<dbReference type="Pfam" id="PF03099">
    <property type="entry name" value="BPL_LplA_LipB"/>
    <property type="match status" value="1"/>
</dbReference>
<feature type="domain" description="BPL/LPL catalytic" evidence="6">
    <location>
        <begin position="9"/>
        <end position="214"/>
    </location>
</feature>
<reference evidence="8" key="1">
    <citation type="submission" date="2011-04" db="EMBL/GenBank/DDBJ databases">
        <title>Complete sequence of Cellvibrio gilvus ATCC 13127.</title>
        <authorList>
            <person name="Lucas S."/>
            <person name="Han J."/>
            <person name="Lapidus A."/>
            <person name="Cheng J.-F."/>
            <person name="Goodwin L."/>
            <person name="Pitluck S."/>
            <person name="Peters L."/>
            <person name="Munk A."/>
            <person name="Detter J.C."/>
            <person name="Han C."/>
            <person name="Tapia R."/>
            <person name="Land M."/>
            <person name="Hauser L."/>
            <person name="Kyrpides N."/>
            <person name="Ivanova N."/>
            <person name="Ovchinnikova G."/>
            <person name="Pagani I."/>
            <person name="Mead D."/>
            <person name="Brumm P."/>
            <person name="Woyke T."/>
        </authorList>
    </citation>
    <scope>NUCLEOTIDE SEQUENCE [LARGE SCALE GENOMIC DNA]</scope>
    <source>
        <strain evidence="8">ATCC 13127 / NRRL B-14078</strain>
    </source>
</reference>
<evidence type="ECO:0000256" key="5">
    <source>
        <dbReference type="ARBA" id="ARBA00024227"/>
    </source>
</evidence>
<keyword evidence="3" id="KW-0067">ATP-binding</keyword>
<dbReference type="CDD" id="cd16442">
    <property type="entry name" value="BPL"/>
    <property type="match status" value="1"/>
</dbReference>